<dbReference type="AlphaFoldDB" id="A0A397IM18"/>
<reference evidence="1 2" key="1">
    <citation type="submission" date="2018-08" db="EMBL/GenBank/DDBJ databases">
        <title>Genome and evolution of the arbuscular mycorrhizal fungus Diversispora epigaea (formerly Glomus versiforme) and its bacterial endosymbionts.</title>
        <authorList>
            <person name="Sun X."/>
            <person name="Fei Z."/>
            <person name="Harrison M."/>
        </authorList>
    </citation>
    <scope>NUCLEOTIDE SEQUENCE [LARGE SCALE GENOMIC DNA]</scope>
    <source>
        <strain evidence="1 2">IT104</strain>
    </source>
</reference>
<sequence>MIVANELEFEELSEKLGSYFIESRVSWLKTHFSHIYHSIFNSNLTNSTESAQKEIAENSNKRQLDLDEPSTDYLHEFKDFTLLQEAALISVLENNNLQLEEIKIWDYVVKWGIAQNPNLPKDFEEWSKENFKALKTTLQQCLPLIRYFHISEKDIWEN</sequence>
<accession>A0A397IM18</accession>
<keyword evidence="2" id="KW-1185">Reference proteome</keyword>
<name>A0A397IM18_9GLOM</name>
<evidence type="ECO:0000313" key="2">
    <source>
        <dbReference type="Proteomes" id="UP000266861"/>
    </source>
</evidence>
<dbReference type="OrthoDB" id="2428971at2759"/>
<protein>
    <recommendedName>
        <fullName evidence="3">BACK domain-containing protein</fullName>
    </recommendedName>
</protein>
<evidence type="ECO:0008006" key="3">
    <source>
        <dbReference type="Google" id="ProtNLM"/>
    </source>
</evidence>
<comment type="caution">
    <text evidence="1">The sequence shown here is derived from an EMBL/GenBank/DDBJ whole genome shotgun (WGS) entry which is preliminary data.</text>
</comment>
<dbReference type="Proteomes" id="UP000266861">
    <property type="component" value="Unassembled WGS sequence"/>
</dbReference>
<organism evidence="1 2">
    <name type="scientific">Diversispora epigaea</name>
    <dbReference type="NCBI Taxonomy" id="1348612"/>
    <lineage>
        <taxon>Eukaryota</taxon>
        <taxon>Fungi</taxon>
        <taxon>Fungi incertae sedis</taxon>
        <taxon>Mucoromycota</taxon>
        <taxon>Glomeromycotina</taxon>
        <taxon>Glomeromycetes</taxon>
        <taxon>Diversisporales</taxon>
        <taxon>Diversisporaceae</taxon>
        <taxon>Diversispora</taxon>
    </lineage>
</organism>
<proteinExistence type="predicted"/>
<gene>
    <name evidence="1" type="ORF">Glove_229g84</name>
</gene>
<dbReference type="EMBL" id="PQFF01000212">
    <property type="protein sequence ID" value="RHZ73750.1"/>
    <property type="molecule type" value="Genomic_DNA"/>
</dbReference>
<evidence type="ECO:0000313" key="1">
    <source>
        <dbReference type="EMBL" id="RHZ73750.1"/>
    </source>
</evidence>